<reference evidence="3 4" key="1">
    <citation type="submission" date="2014-08" db="EMBL/GenBank/DDBJ databases">
        <title>Genomic and Phenotypic Diversity of Colwellia psychrerythraea strains from Disparate Marine Basins.</title>
        <authorList>
            <person name="Techtmann S.M."/>
            <person name="Stelling S.C."/>
            <person name="Utturkar S.M."/>
            <person name="Alshibli N."/>
            <person name="Harris A."/>
            <person name="Brown S.D."/>
            <person name="Hazen T.C."/>
        </authorList>
    </citation>
    <scope>NUCLEOTIDE SEQUENCE [LARGE SCALE GENOMIC DNA]</scope>
    <source>
        <strain evidence="3 4">GAB14E</strain>
    </source>
</reference>
<feature type="region of interest" description="Disordered" evidence="1">
    <location>
        <begin position="157"/>
        <end position="197"/>
    </location>
</feature>
<dbReference type="PATRIC" id="fig|28229.3.peg.2513"/>
<dbReference type="OrthoDB" id="5406098at2"/>
<dbReference type="SUPFAM" id="SSF48452">
    <property type="entry name" value="TPR-like"/>
    <property type="match status" value="1"/>
</dbReference>
<protein>
    <submittedName>
        <fullName evidence="3">Tetratricopeptide TPR_1 repeat-containing protein</fullName>
    </submittedName>
</protein>
<proteinExistence type="predicted"/>
<accession>A0A099KPD4</accession>
<evidence type="ECO:0000256" key="2">
    <source>
        <dbReference type="SAM" id="Phobius"/>
    </source>
</evidence>
<evidence type="ECO:0000313" key="3">
    <source>
        <dbReference type="EMBL" id="KGJ92371.1"/>
    </source>
</evidence>
<feature type="compositionally biased region" description="Basic and acidic residues" evidence="1">
    <location>
        <begin position="179"/>
        <end position="190"/>
    </location>
</feature>
<evidence type="ECO:0000313" key="4">
    <source>
        <dbReference type="Proteomes" id="UP000029868"/>
    </source>
</evidence>
<dbReference type="EMBL" id="JQEC01000033">
    <property type="protein sequence ID" value="KGJ92371.1"/>
    <property type="molecule type" value="Genomic_DNA"/>
</dbReference>
<keyword evidence="2" id="KW-0812">Transmembrane</keyword>
<comment type="caution">
    <text evidence="3">The sequence shown here is derived from an EMBL/GenBank/DDBJ whole genome shotgun (WGS) entry which is preliminary data.</text>
</comment>
<sequence>MSVINQMLKDLEQRSPESNGLAVQPANTNLPHSPIKIVGITAFLMLIICFASFYVWQLITENKVLRAGQKTSELNSAQQSSQVKVAQNVSHAQSVSENIPAPVYAKINTNKVVTAKLKQAVEFAPATVLRQSKNHAVKITEPQVPPKQIKKNNISRVTPTKKAQVISDDHKHSGSVTSHSHDITSTEKVKATANRMSVSRRQLSADELAKQKLVLAEKALAANQISKAEKLLEDAIIIKPGDSQTRKKLAALWFGRQAYQDAVNLLSQGISLNSKDSGLREMKARIYLKQGLFTAALDSLKPLAQLKNEQYQIMLANTAQQAEQNEVAVQAYEVLIAMQPDKGRWYLGLAVLYDKNSQFYLATVAYKKALTKNDLSVSSEQFVEQRLQAIGQ</sequence>
<dbReference type="SMART" id="SM00028">
    <property type="entry name" value="TPR"/>
    <property type="match status" value="3"/>
</dbReference>
<dbReference type="Gene3D" id="1.25.40.10">
    <property type="entry name" value="Tetratricopeptide repeat domain"/>
    <property type="match status" value="2"/>
</dbReference>
<dbReference type="AlphaFoldDB" id="A0A099KPD4"/>
<evidence type="ECO:0000256" key="1">
    <source>
        <dbReference type="SAM" id="MobiDB-lite"/>
    </source>
</evidence>
<dbReference type="RefSeq" id="WP_033082536.1">
    <property type="nucleotide sequence ID" value="NZ_JQEC01000033.1"/>
</dbReference>
<keyword evidence="2" id="KW-0472">Membrane</keyword>
<name>A0A099KPD4_COLPS</name>
<organism evidence="3 4">
    <name type="scientific">Colwellia psychrerythraea</name>
    <name type="common">Vibrio psychroerythus</name>
    <dbReference type="NCBI Taxonomy" id="28229"/>
    <lineage>
        <taxon>Bacteria</taxon>
        <taxon>Pseudomonadati</taxon>
        <taxon>Pseudomonadota</taxon>
        <taxon>Gammaproteobacteria</taxon>
        <taxon>Alteromonadales</taxon>
        <taxon>Colwelliaceae</taxon>
        <taxon>Colwellia</taxon>
    </lineage>
</organism>
<keyword evidence="2" id="KW-1133">Transmembrane helix</keyword>
<dbReference type="InterPro" id="IPR011990">
    <property type="entry name" value="TPR-like_helical_dom_sf"/>
</dbReference>
<dbReference type="Proteomes" id="UP000029868">
    <property type="component" value="Unassembled WGS sequence"/>
</dbReference>
<gene>
    <name evidence="3" type="ORF">GAB14E_0493</name>
</gene>
<feature type="transmembrane region" description="Helical" evidence="2">
    <location>
        <begin position="37"/>
        <end position="56"/>
    </location>
</feature>
<dbReference type="InterPro" id="IPR019734">
    <property type="entry name" value="TPR_rpt"/>
</dbReference>